<dbReference type="EMBL" id="WNKX01000015">
    <property type="protein sequence ID" value="MTW12710.1"/>
    <property type="molecule type" value="Genomic_DNA"/>
</dbReference>
<keyword evidence="4" id="KW-1185">Reference proteome</keyword>
<accession>A0A6L6QKR5</accession>
<feature type="chain" id="PRO_5026684830" description="PEP-CTERM sorting domain-containing protein" evidence="2">
    <location>
        <begin position="24"/>
        <end position="226"/>
    </location>
</feature>
<dbReference type="AlphaFoldDB" id="A0A6L6QKR5"/>
<dbReference type="OrthoDB" id="8776674at2"/>
<evidence type="ECO:0000256" key="1">
    <source>
        <dbReference type="SAM" id="Phobius"/>
    </source>
</evidence>
<evidence type="ECO:0000256" key="2">
    <source>
        <dbReference type="SAM" id="SignalP"/>
    </source>
</evidence>
<name>A0A6L6QKR5_9BURK</name>
<gene>
    <name evidence="3" type="ORF">GM658_19055</name>
</gene>
<keyword evidence="1" id="KW-0472">Membrane</keyword>
<keyword evidence="1" id="KW-0812">Transmembrane</keyword>
<evidence type="ECO:0000313" key="3">
    <source>
        <dbReference type="EMBL" id="MTW12710.1"/>
    </source>
</evidence>
<feature type="signal peptide" evidence="2">
    <location>
        <begin position="1"/>
        <end position="23"/>
    </location>
</feature>
<dbReference type="RefSeq" id="WP_155455630.1">
    <property type="nucleotide sequence ID" value="NZ_WNKX01000015.1"/>
</dbReference>
<comment type="caution">
    <text evidence="3">The sequence shown here is derived from an EMBL/GenBank/DDBJ whole genome shotgun (WGS) entry which is preliminary data.</text>
</comment>
<proteinExistence type="predicted"/>
<dbReference type="Proteomes" id="UP000472320">
    <property type="component" value="Unassembled WGS sequence"/>
</dbReference>
<evidence type="ECO:0000313" key="4">
    <source>
        <dbReference type="Proteomes" id="UP000472320"/>
    </source>
</evidence>
<feature type="transmembrane region" description="Helical" evidence="1">
    <location>
        <begin position="202"/>
        <end position="221"/>
    </location>
</feature>
<sequence>MSKLALKQLIVCGTFLAASSAMAGVIATFDNLSAPPALDSASGLQWTNGADGLLYQGVTWDSRFSVVGDEYRVGGTGGPLFGIPHSGHYFVSNQDGSTGMTVNTDKVLTGAWFGRNQYYGFGEGGADQVTIVALNGATELGSVVFDLPESHPGLPEPLSFVDTSIFASLGKITGYRIDRRELGQQSGNWVADDFTFADAAQVPAPGGTALMLGGLAALMVARRRRA</sequence>
<protein>
    <recommendedName>
        <fullName evidence="5">PEP-CTERM sorting domain-containing protein</fullName>
    </recommendedName>
</protein>
<keyword evidence="1" id="KW-1133">Transmembrane helix</keyword>
<organism evidence="3 4">
    <name type="scientific">Massilia eburnea</name>
    <dbReference type="NCBI Taxonomy" id="1776165"/>
    <lineage>
        <taxon>Bacteria</taxon>
        <taxon>Pseudomonadati</taxon>
        <taxon>Pseudomonadota</taxon>
        <taxon>Betaproteobacteria</taxon>
        <taxon>Burkholderiales</taxon>
        <taxon>Oxalobacteraceae</taxon>
        <taxon>Telluria group</taxon>
        <taxon>Massilia</taxon>
    </lineage>
</organism>
<reference evidence="3 4" key="1">
    <citation type="submission" date="2019-11" db="EMBL/GenBank/DDBJ databases">
        <title>Type strains purchased from KCTC, JCM and DSMZ.</title>
        <authorList>
            <person name="Lu H."/>
        </authorList>
    </citation>
    <scope>NUCLEOTIDE SEQUENCE [LARGE SCALE GENOMIC DNA]</scope>
    <source>
        <strain evidence="3 4">JCM 31587</strain>
    </source>
</reference>
<evidence type="ECO:0008006" key="5">
    <source>
        <dbReference type="Google" id="ProtNLM"/>
    </source>
</evidence>
<keyword evidence="2" id="KW-0732">Signal</keyword>